<dbReference type="SUPFAM" id="SSF52172">
    <property type="entry name" value="CheY-like"/>
    <property type="match status" value="1"/>
</dbReference>
<feature type="region of interest" description="Disordered" evidence="4">
    <location>
        <begin position="137"/>
        <end position="157"/>
    </location>
</feature>
<evidence type="ECO:0000256" key="1">
    <source>
        <dbReference type="ARBA" id="ARBA00022553"/>
    </source>
</evidence>
<dbReference type="PANTHER" id="PTHR45339">
    <property type="entry name" value="HYBRID SIGNAL TRANSDUCTION HISTIDINE KINASE J"/>
    <property type="match status" value="1"/>
</dbReference>
<dbReference type="OrthoDB" id="9800897at2"/>
<name>A0A317ZGY7_9BACT</name>
<feature type="domain" description="Response regulatory" evidence="5">
    <location>
        <begin position="163"/>
        <end position="280"/>
    </location>
</feature>
<dbReference type="PANTHER" id="PTHR45339:SF1">
    <property type="entry name" value="HYBRID SIGNAL TRANSDUCTION HISTIDINE KINASE J"/>
    <property type="match status" value="1"/>
</dbReference>
<evidence type="ECO:0000313" key="7">
    <source>
        <dbReference type="Proteomes" id="UP000247099"/>
    </source>
</evidence>
<keyword evidence="1 3" id="KW-0597">Phosphoprotein</keyword>
<reference evidence="6 7" key="1">
    <citation type="submission" date="2018-05" db="EMBL/GenBank/DDBJ databases">
        <title>Coraliomargarita sinensis sp. nov., isolated from a marine solar saltern.</title>
        <authorList>
            <person name="Zhou L.Y."/>
        </authorList>
    </citation>
    <scope>NUCLEOTIDE SEQUENCE [LARGE SCALE GENOMIC DNA]</scope>
    <source>
        <strain evidence="6 7">WN38</strain>
    </source>
</reference>
<comment type="caution">
    <text evidence="6">The sequence shown here is derived from an EMBL/GenBank/DDBJ whole genome shotgun (WGS) entry which is preliminary data.</text>
</comment>
<dbReference type="Gene3D" id="3.40.50.2300">
    <property type="match status" value="1"/>
</dbReference>
<dbReference type="AlphaFoldDB" id="A0A317ZGY7"/>
<feature type="modified residue" description="4-aspartylphosphate" evidence="3">
    <location>
        <position position="212"/>
    </location>
</feature>
<dbReference type="InterPro" id="IPR011006">
    <property type="entry name" value="CheY-like_superfamily"/>
</dbReference>
<dbReference type="InParanoid" id="A0A317ZGY7"/>
<evidence type="ECO:0000256" key="4">
    <source>
        <dbReference type="SAM" id="MobiDB-lite"/>
    </source>
</evidence>
<evidence type="ECO:0000256" key="2">
    <source>
        <dbReference type="ARBA" id="ARBA00023012"/>
    </source>
</evidence>
<dbReference type="InterPro" id="IPR001789">
    <property type="entry name" value="Sig_transdc_resp-reg_receiver"/>
</dbReference>
<protein>
    <recommendedName>
        <fullName evidence="5">Response regulatory domain-containing protein</fullName>
    </recommendedName>
</protein>
<keyword evidence="7" id="KW-1185">Reference proteome</keyword>
<proteinExistence type="predicted"/>
<dbReference type="SMART" id="SM00448">
    <property type="entry name" value="REC"/>
    <property type="match status" value="1"/>
</dbReference>
<evidence type="ECO:0000313" key="6">
    <source>
        <dbReference type="EMBL" id="PXA03218.1"/>
    </source>
</evidence>
<sequence length="287" mass="31632">MKHSLSSIKTLAAAQSVLSSEADQVAQLEEVLGLIGQTLEADRVGLFKLSPDAVLLEPLAHWSDEGVSKRDNTPLVVDALEELSTGVDNVIGEPIFQEHHFTGMLLIEAAGTDESSELEAREFIRNATVMLAPKVASGIDAPPPPKLHRPDEEPKADNSDDLHILIVEDDEANLFMIQKFIERFGAVPHAVRNGHDAIQICKEIKFDVILMDLTMPKLDGFDATREIVTGANLNRNTPIIAVTADVTDGIERRCRKIGMQHYIAKPIRRDTIIRALTDLTNKKPEQN</sequence>
<keyword evidence="2" id="KW-0902">Two-component regulatory system</keyword>
<dbReference type="PROSITE" id="PS50110">
    <property type="entry name" value="RESPONSE_REGULATORY"/>
    <property type="match status" value="1"/>
</dbReference>
<organism evidence="6 7">
    <name type="scientific">Coraliomargarita sinensis</name>
    <dbReference type="NCBI Taxonomy" id="2174842"/>
    <lineage>
        <taxon>Bacteria</taxon>
        <taxon>Pseudomonadati</taxon>
        <taxon>Verrucomicrobiota</taxon>
        <taxon>Opitutia</taxon>
        <taxon>Puniceicoccales</taxon>
        <taxon>Coraliomargaritaceae</taxon>
        <taxon>Coraliomargarita</taxon>
    </lineage>
</organism>
<evidence type="ECO:0000256" key="3">
    <source>
        <dbReference type="PROSITE-ProRule" id="PRU00169"/>
    </source>
</evidence>
<gene>
    <name evidence="6" type="ORF">DDZ13_13425</name>
</gene>
<dbReference type="CDD" id="cd17546">
    <property type="entry name" value="REC_hyHK_CKI1_RcsC-like"/>
    <property type="match status" value="1"/>
</dbReference>
<dbReference type="RefSeq" id="WP_110131973.1">
    <property type="nucleotide sequence ID" value="NZ_QHJQ01000011.1"/>
</dbReference>
<feature type="compositionally biased region" description="Basic and acidic residues" evidence="4">
    <location>
        <begin position="148"/>
        <end position="157"/>
    </location>
</feature>
<dbReference type="Proteomes" id="UP000247099">
    <property type="component" value="Unassembled WGS sequence"/>
</dbReference>
<dbReference type="Pfam" id="PF00072">
    <property type="entry name" value="Response_reg"/>
    <property type="match status" value="1"/>
</dbReference>
<dbReference type="EMBL" id="QHJQ01000011">
    <property type="protein sequence ID" value="PXA03218.1"/>
    <property type="molecule type" value="Genomic_DNA"/>
</dbReference>
<evidence type="ECO:0000259" key="5">
    <source>
        <dbReference type="PROSITE" id="PS50110"/>
    </source>
</evidence>
<dbReference type="GO" id="GO:0000160">
    <property type="term" value="P:phosphorelay signal transduction system"/>
    <property type="evidence" value="ECO:0007669"/>
    <property type="project" value="UniProtKB-KW"/>
</dbReference>
<accession>A0A317ZGY7</accession>